<keyword evidence="4" id="KW-0949">S-adenosyl-L-methionine</keyword>
<evidence type="ECO:0000256" key="3">
    <source>
        <dbReference type="ARBA" id="ARBA00022679"/>
    </source>
</evidence>
<proteinExistence type="inferred from homology"/>
<dbReference type="SUPFAM" id="SSF53335">
    <property type="entry name" value="S-adenosyl-L-methionine-dependent methyltransferases"/>
    <property type="match status" value="1"/>
</dbReference>
<dbReference type="GO" id="GO:0005739">
    <property type="term" value="C:mitochondrion"/>
    <property type="evidence" value="ECO:0007669"/>
    <property type="project" value="TreeGrafter"/>
</dbReference>
<dbReference type="EMBL" id="JAGTXO010000010">
    <property type="protein sequence ID" value="KAG8465555.1"/>
    <property type="molecule type" value="Genomic_DNA"/>
</dbReference>
<dbReference type="Proteomes" id="UP000751190">
    <property type="component" value="Unassembled WGS sequence"/>
</dbReference>
<dbReference type="GO" id="GO:0016279">
    <property type="term" value="F:protein-lysine N-methyltransferase activity"/>
    <property type="evidence" value="ECO:0007669"/>
    <property type="project" value="InterPro"/>
</dbReference>
<dbReference type="GO" id="GO:1905706">
    <property type="term" value="P:regulation of mitochondrial ATP synthesis coupled proton transport"/>
    <property type="evidence" value="ECO:0007669"/>
    <property type="project" value="TreeGrafter"/>
</dbReference>
<comment type="similarity">
    <text evidence="1">Belongs to the ANT/ATPSC lysine N-methyltransferase family.</text>
</comment>
<organism evidence="5 6">
    <name type="scientific">Diacronema lutheri</name>
    <name type="common">Unicellular marine alga</name>
    <name type="synonym">Monochrysis lutheri</name>
    <dbReference type="NCBI Taxonomy" id="2081491"/>
    <lineage>
        <taxon>Eukaryota</taxon>
        <taxon>Haptista</taxon>
        <taxon>Haptophyta</taxon>
        <taxon>Pavlovophyceae</taxon>
        <taxon>Pavlovales</taxon>
        <taxon>Pavlovaceae</taxon>
        <taxon>Diacronema</taxon>
    </lineage>
</organism>
<keyword evidence="6" id="KW-1185">Reference proteome</keyword>
<accession>A0A8J5XPB4</accession>
<evidence type="ECO:0000313" key="6">
    <source>
        <dbReference type="Proteomes" id="UP000751190"/>
    </source>
</evidence>
<reference evidence="5" key="1">
    <citation type="submission" date="2021-05" db="EMBL/GenBank/DDBJ databases">
        <title>The genome of the haptophyte Pavlova lutheri (Diacronema luteri, Pavlovales) - a model for lipid biosynthesis in eukaryotic algae.</title>
        <authorList>
            <person name="Hulatt C.J."/>
            <person name="Posewitz M.C."/>
        </authorList>
    </citation>
    <scope>NUCLEOTIDE SEQUENCE</scope>
    <source>
        <strain evidence="5">NIVA-4/92</strain>
    </source>
</reference>
<dbReference type="GO" id="GO:0032259">
    <property type="term" value="P:methylation"/>
    <property type="evidence" value="ECO:0007669"/>
    <property type="project" value="UniProtKB-KW"/>
</dbReference>
<dbReference type="InterPro" id="IPR026170">
    <property type="entry name" value="FAM173A/B"/>
</dbReference>
<protein>
    <submittedName>
        <fullName evidence="5">Uncharacterized protein</fullName>
    </submittedName>
</protein>
<sequence>MPSAFEATLTTLTAGLVGANAVLGVSFAAALLCVGAPFVPTARAKADAIFDASDGLLTKASAMLPASRAARELHVVDLGSGEGTIVRAAVRVGGYGGATGYEVNPALVALARLRSLGAGRREEHRCPGWAGRSSRGTS</sequence>
<dbReference type="Gene3D" id="3.40.50.150">
    <property type="entry name" value="Vaccinia Virus protein VP39"/>
    <property type="match status" value="1"/>
</dbReference>
<comment type="caution">
    <text evidence="5">The sequence shown here is derived from an EMBL/GenBank/DDBJ whole genome shotgun (WGS) entry which is preliminary data.</text>
</comment>
<name>A0A8J5XPB4_DIALT</name>
<keyword evidence="2" id="KW-0489">Methyltransferase</keyword>
<dbReference type="AlphaFoldDB" id="A0A8J5XPB4"/>
<dbReference type="PANTHER" id="PTHR13610">
    <property type="entry name" value="METHYLTRANSFERASE DOMAIN-CONTAINING PROTEIN"/>
    <property type="match status" value="1"/>
</dbReference>
<evidence type="ECO:0000256" key="4">
    <source>
        <dbReference type="ARBA" id="ARBA00022691"/>
    </source>
</evidence>
<gene>
    <name evidence="5" type="ORF">KFE25_002862</name>
</gene>
<evidence type="ECO:0000256" key="2">
    <source>
        <dbReference type="ARBA" id="ARBA00022603"/>
    </source>
</evidence>
<dbReference type="OrthoDB" id="66144at2759"/>
<dbReference type="PANTHER" id="PTHR13610:SF9">
    <property type="entry name" value="FI06469P"/>
    <property type="match status" value="1"/>
</dbReference>
<evidence type="ECO:0000313" key="5">
    <source>
        <dbReference type="EMBL" id="KAG8465555.1"/>
    </source>
</evidence>
<dbReference type="InterPro" id="IPR029063">
    <property type="entry name" value="SAM-dependent_MTases_sf"/>
</dbReference>
<keyword evidence="3" id="KW-0808">Transferase</keyword>
<evidence type="ECO:0000256" key="1">
    <source>
        <dbReference type="ARBA" id="ARBA00010633"/>
    </source>
</evidence>